<dbReference type="InterPro" id="IPR015590">
    <property type="entry name" value="Aldehyde_DH_dom"/>
</dbReference>
<dbReference type="GO" id="GO:0016620">
    <property type="term" value="F:oxidoreductase activity, acting on the aldehyde or oxo group of donors, NAD or NADP as acceptor"/>
    <property type="evidence" value="ECO:0007669"/>
    <property type="project" value="InterPro"/>
</dbReference>
<name>A0A2S9JVM4_9SPHI</name>
<proteinExistence type="predicted"/>
<comment type="caution">
    <text evidence="3">The sequence shown here is derived from an EMBL/GenBank/DDBJ whole genome shotgun (WGS) entry which is preliminary data.</text>
</comment>
<organism evidence="3 4">
    <name type="scientific">Sphingobacterium gobiense</name>
    <dbReference type="NCBI Taxonomy" id="1382456"/>
    <lineage>
        <taxon>Bacteria</taxon>
        <taxon>Pseudomonadati</taxon>
        <taxon>Bacteroidota</taxon>
        <taxon>Sphingobacteriia</taxon>
        <taxon>Sphingobacteriales</taxon>
        <taxon>Sphingobacteriaceae</taxon>
        <taxon>Sphingobacterium</taxon>
    </lineage>
</organism>
<dbReference type="InterPro" id="IPR016163">
    <property type="entry name" value="Ald_DH_C"/>
</dbReference>
<dbReference type="RefSeq" id="WP_105724947.1">
    <property type="nucleotide sequence ID" value="NZ_PVBS01000001.1"/>
</dbReference>
<keyword evidence="1" id="KW-0560">Oxidoreductase</keyword>
<dbReference type="InterPro" id="IPR050740">
    <property type="entry name" value="Aldehyde_DH_Superfamily"/>
</dbReference>
<dbReference type="Gene3D" id="3.40.605.10">
    <property type="entry name" value="Aldehyde Dehydrogenase, Chain A, domain 1"/>
    <property type="match status" value="1"/>
</dbReference>
<keyword evidence="4" id="KW-1185">Reference proteome</keyword>
<dbReference type="Gene3D" id="3.40.309.10">
    <property type="entry name" value="Aldehyde Dehydrogenase, Chain A, domain 2"/>
    <property type="match status" value="1"/>
</dbReference>
<dbReference type="InterPro" id="IPR044151">
    <property type="entry name" value="ALDH_KGSADH"/>
</dbReference>
<dbReference type="Pfam" id="PF00171">
    <property type="entry name" value="Aldedh"/>
    <property type="match status" value="1"/>
</dbReference>
<dbReference type="OrthoDB" id="9770537at2"/>
<accession>A0A2S9JVM4</accession>
<sequence length="488" mass="51964">MHIETSSEHIQAIGNDSLAGYQYLQRISLTERAALMHAIADEIDALDDELIQTAHEESALPVVRLTGEKARTVNQWRSYANAVKIGIYAEARIDNGAGAAKADIRKCNKGIGPVAVFGASNFPFAFSTAGGDTASAIGAGCSVVFKEHPGHPKTSQLMAKAIVSGLTKFGAPEAVFGYVQGGSHAVGEVLVKHPAIKAVAFTGSFQGGKALYDIGARREEPIPVFAEMGSINPVFALPAYLKANTAEFAAQYVSSVTLGVGQFCTNPGLLLVIKDETLADFKQELSAAIGQVGGAKMLHDGIAKNYTEAKSKLADQIGVIRVGEGAAQENCAVAAVYSVSAGKFLENDVLSEEVFGPTGLLVECEDAAEMEAVLKALPGQLTMTFAATEDDIRQHIPLFDIAQEKCGRLLFGGMPTGVEVVYAMHHGGPFPSTSDSRFTSVGPDAVKRFLRPVSYQNWPNEFLPLELRDENPLQIERVVDNHCTTEAH</sequence>
<evidence type="ECO:0000313" key="3">
    <source>
        <dbReference type="EMBL" id="PRD57300.1"/>
    </source>
</evidence>
<feature type="domain" description="Aldehyde dehydrogenase" evidence="2">
    <location>
        <begin position="6"/>
        <end position="293"/>
    </location>
</feature>
<dbReference type="SUPFAM" id="SSF53720">
    <property type="entry name" value="ALDH-like"/>
    <property type="match status" value="1"/>
</dbReference>
<dbReference type="InterPro" id="IPR016162">
    <property type="entry name" value="Ald_DH_N"/>
</dbReference>
<dbReference type="EMBL" id="PVBS01000001">
    <property type="protein sequence ID" value="PRD57300.1"/>
    <property type="molecule type" value="Genomic_DNA"/>
</dbReference>
<dbReference type="CDD" id="cd07129">
    <property type="entry name" value="ALDH_KGSADH"/>
    <property type="match status" value="1"/>
</dbReference>
<dbReference type="AlphaFoldDB" id="A0A2S9JVM4"/>
<reference evidence="3 4" key="1">
    <citation type="submission" date="2018-02" db="EMBL/GenBank/DDBJ databases">
        <title>The draft genome of Sphingobacterium gobiense H7.</title>
        <authorList>
            <person name="Li L."/>
            <person name="Liu L."/>
            <person name="Zhang X."/>
            <person name="Wang T."/>
            <person name="Liang L."/>
        </authorList>
    </citation>
    <scope>NUCLEOTIDE SEQUENCE [LARGE SCALE GENOMIC DNA]</scope>
    <source>
        <strain evidence="3 4">ACCC 05757</strain>
    </source>
</reference>
<gene>
    <name evidence="3" type="ORF">C5749_08930</name>
</gene>
<dbReference type="InterPro" id="IPR016161">
    <property type="entry name" value="Ald_DH/histidinol_DH"/>
</dbReference>
<dbReference type="PANTHER" id="PTHR43353:SF3">
    <property type="entry name" value="ALDEHYDE DEHYDROGENASE-RELATED"/>
    <property type="match status" value="1"/>
</dbReference>
<evidence type="ECO:0000313" key="4">
    <source>
        <dbReference type="Proteomes" id="UP000238642"/>
    </source>
</evidence>
<dbReference type="Proteomes" id="UP000238642">
    <property type="component" value="Unassembled WGS sequence"/>
</dbReference>
<protein>
    <submittedName>
        <fullName evidence="3">Aldehyde dehydrogenase (NADP(+))</fullName>
    </submittedName>
</protein>
<evidence type="ECO:0000256" key="1">
    <source>
        <dbReference type="ARBA" id="ARBA00023002"/>
    </source>
</evidence>
<dbReference type="PANTHER" id="PTHR43353">
    <property type="entry name" value="SUCCINATE-SEMIALDEHYDE DEHYDROGENASE, MITOCHONDRIAL"/>
    <property type="match status" value="1"/>
</dbReference>
<evidence type="ECO:0000259" key="2">
    <source>
        <dbReference type="Pfam" id="PF00171"/>
    </source>
</evidence>